<comment type="caution">
    <text evidence="5">The sequence shown here is derived from an EMBL/GenBank/DDBJ whole genome shotgun (WGS) entry which is preliminary data.</text>
</comment>
<dbReference type="Gene3D" id="1.10.10.60">
    <property type="entry name" value="Homeodomain-like"/>
    <property type="match status" value="1"/>
</dbReference>
<dbReference type="GO" id="GO:0003700">
    <property type="term" value="F:DNA-binding transcription factor activity"/>
    <property type="evidence" value="ECO:0007669"/>
    <property type="project" value="InterPro"/>
</dbReference>
<gene>
    <name evidence="5" type="ORF">FAS41_29250</name>
</gene>
<dbReference type="GO" id="GO:0005829">
    <property type="term" value="C:cytosol"/>
    <property type="evidence" value="ECO:0007669"/>
    <property type="project" value="TreeGrafter"/>
</dbReference>
<evidence type="ECO:0000313" key="5">
    <source>
        <dbReference type="EMBL" id="TLX70035.1"/>
    </source>
</evidence>
<dbReference type="PROSITE" id="PS01124">
    <property type="entry name" value="HTH_ARAC_FAMILY_2"/>
    <property type="match status" value="1"/>
</dbReference>
<name>A0A5R9QMF9_9PSED</name>
<dbReference type="Pfam" id="PF12833">
    <property type="entry name" value="HTH_18"/>
    <property type="match status" value="1"/>
</dbReference>
<dbReference type="Proteomes" id="UP000306635">
    <property type="component" value="Unassembled WGS sequence"/>
</dbReference>
<protein>
    <submittedName>
        <fullName evidence="5">AraC family transcriptional regulator</fullName>
    </submittedName>
</protein>
<proteinExistence type="predicted"/>
<keyword evidence="6" id="KW-1185">Reference proteome</keyword>
<keyword evidence="1" id="KW-0805">Transcription regulation</keyword>
<dbReference type="Pfam" id="PF12625">
    <property type="entry name" value="Arabinose_bd"/>
    <property type="match status" value="1"/>
</dbReference>
<evidence type="ECO:0000256" key="2">
    <source>
        <dbReference type="ARBA" id="ARBA00023125"/>
    </source>
</evidence>
<dbReference type="AlphaFoldDB" id="A0A5R9QMF9"/>
<dbReference type="GO" id="GO:0000976">
    <property type="term" value="F:transcription cis-regulatory region binding"/>
    <property type="evidence" value="ECO:0007669"/>
    <property type="project" value="TreeGrafter"/>
</dbReference>
<dbReference type="OrthoDB" id="6506763at2"/>
<evidence type="ECO:0000256" key="3">
    <source>
        <dbReference type="ARBA" id="ARBA00023163"/>
    </source>
</evidence>
<feature type="domain" description="HTH araC/xylS-type" evidence="4">
    <location>
        <begin position="228"/>
        <end position="325"/>
    </location>
</feature>
<dbReference type="EMBL" id="SWDV01000063">
    <property type="protein sequence ID" value="TLX70035.1"/>
    <property type="molecule type" value="Genomic_DNA"/>
</dbReference>
<keyword evidence="2" id="KW-0238">DNA-binding</keyword>
<evidence type="ECO:0000259" key="4">
    <source>
        <dbReference type="PROSITE" id="PS01124"/>
    </source>
</evidence>
<dbReference type="InterPro" id="IPR009057">
    <property type="entry name" value="Homeodomain-like_sf"/>
</dbReference>
<dbReference type="SMART" id="SM00342">
    <property type="entry name" value="HTH_ARAC"/>
    <property type="match status" value="1"/>
</dbReference>
<dbReference type="PANTHER" id="PTHR47894">
    <property type="entry name" value="HTH-TYPE TRANSCRIPTIONAL REGULATOR GADX"/>
    <property type="match status" value="1"/>
</dbReference>
<dbReference type="InterPro" id="IPR032687">
    <property type="entry name" value="AraC-type_N"/>
</dbReference>
<dbReference type="PANTHER" id="PTHR47894:SF1">
    <property type="entry name" value="HTH-TYPE TRANSCRIPTIONAL REGULATOR VQSM"/>
    <property type="match status" value="1"/>
</dbReference>
<sequence>MQADPLFHFDFEWRPLQNYLRDRGLTAPALSAGNALPSEALYDWIVSQALNADEGLLLGGYYHISDYGVAGLALLCAERASDALKVVRAYIMLFNRDIADIRVDHSTGHEVRILISLNHRPGWSDTSRQFHSNVVASASCKLMRDLFGKDFIINGLTMPRCPGGSAFYTNFFKLPVRLRGSDIVFHLPANQLDLPNSTANPAVFQAALAMASESFNALLEVEMGGLRARIVALLDSLPDPYPDIQSVARHLRLTERTLRRRLSEEGFSYRQILDDAREARARQLLLQTSLPVERISELLGYADASSFRQAFRRWTGKSANEFRRSLSSGE</sequence>
<keyword evidence="3" id="KW-0804">Transcription</keyword>
<evidence type="ECO:0000313" key="6">
    <source>
        <dbReference type="Proteomes" id="UP000306635"/>
    </source>
</evidence>
<dbReference type="InterPro" id="IPR018060">
    <property type="entry name" value="HTH_AraC"/>
</dbReference>
<reference evidence="5 6" key="1">
    <citation type="submission" date="2019-04" db="EMBL/GenBank/DDBJ databases">
        <authorList>
            <person name="Li M."/>
        </authorList>
    </citation>
    <scope>NUCLEOTIDE SEQUENCE [LARGE SCALE GENOMIC DNA]</scope>
    <source>
        <strain evidence="5 6">LAM1902</strain>
    </source>
</reference>
<dbReference type="RefSeq" id="WP_024766559.1">
    <property type="nucleotide sequence ID" value="NZ_SWDV01000063.1"/>
</dbReference>
<organism evidence="5 6">
    <name type="scientific">Pseudomonas nicosulfuronedens</name>
    <dbReference type="NCBI Taxonomy" id="2571105"/>
    <lineage>
        <taxon>Bacteria</taxon>
        <taxon>Pseudomonadati</taxon>
        <taxon>Pseudomonadota</taxon>
        <taxon>Gammaproteobacteria</taxon>
        <taxon>Pseudomonadales</taxon>
        <taxon>Pseudomonadaceae</taxon>
        <taxon>Pseudomonas</taxon>
    </lineage>
</organism>
<evidence type="ECO:0000256" key="1">
    <source>
        <dbReference type="ARBA" id="ARBA00023015"/>
    </source>
</evidence>
<dbReference type="SUPFAM" id="SSF46689">
    <property type="entry name" value="Homeodomain-like"/>
    <property type="match status" value="1"/>
</dbReference>
<accession>A0A5R9QMF9</accession>